<feature type="region of interest" description="Disordered" evidence="1">
    <location>
        <begin position="1"/>
        <end position="64"/>
    </location>
</feature>
<keyword evidence="3" id="KW-1185">Reference proteome</keyword>
<sequence length="64" mass="7872">MGKYNSDEMNVNQEKKQKIRKFKDHQDEAYSNEEKKEFYKRKKKLGKKKRKTKQDYDLPISSTR</sequence>
<accession>A0A1H2JLM0</accession>
<evidence type="ECO:0000313" key="2">
    <source>
        <dbReference type="EMBL" id="SDU57424.1"/>
    </source>
</evidence>
<proteinExistence type="predicted"/>
<name>A0A1H2JLM0_9BACT</name>
<feature type="compositionally biased region" description="Basic residues" evidence="1">
    <location>
        <begin position="38"/>
        <end position="52"/>
    </location>
</feature>
<dbReference type="EMBL" id="FNLL01000013">
    <property type="protein sequence ID" value="SDU57424.1"/>
    <property type="molecule type" value="Genomic_DNA"/>
</dbReference>
<evidence type="ECO:0000313" key="3">
    <source>
        <dbReference type="Proteomes" id="UP000199608"/>
    </source>
</evidence>
<dbReference type="AlphaFoldDB" id="A0A1H2JLM0"/>
<dbReference type="Proteomes" id="UP000199608">
    <property type="component" value="Unassembled WGS sequence"/>
</dbReference>
<gene>
    <name evidence="2" type="ORF">SAMN04487931_11395</name>
</gene>
<evidence type="ECO:0000256" key="1">
    <source>
        <dbReference type="SAM" id="MobiDB-lite"/>
    </source>
</evidence>
<protein>
    <submittedName>
        <fullName evidence="2">Uncharacterized protein</fullName>
    </submittedName>
</protein>
<dbReference type="RefSeq" id="WP_092237441.1">
    <property type="nucleotide sequence ID" value="NZ_FNLL01000013.1"/>
</dbReference>
<reference evidence="3" key="1">
    <citation type="submission" date="2016-10" db="EMBL/GenBank/DDBJ databases">
        <authorList>
            <person name="Varghese N."/>
            <person name="Submissions S."/>
        </authorList>
    </citation>
    <scope>NUCLEOTIDE SEQUENCE [LARGE SCALE GENOMIC DNA]</scope>
    <source>
        <strain evidence="3">DSM 3384</strain>
    </source>
</reference>
<organism evidence="2 3">
    <name type="scientific">Desulfobacula phenolica</name>
    <dbReference type="NCBI Taxonomy" id="90732"/>
    <lineage>
        <taxon>Bacteria</taxon>
        <taxon>Pseudomonadati</taxon>
        <taxon>Thermodesulfobacteriota</taxon>
        <taxon>Desulfobacteria</taxon>
        <taxon>Desulfobacterales</taxon>
        <taxon>Desulfobacteraceae</taxon>
        <taxon>Desulfobacula</taxon>
    </lineage>
</organism>
<feature type="compositionally biased region" description="Basic and acidic residues" evidence="1">
    <location>
        <begin position="24"/>
        <end position="37"/>
    </location>
</feature>